<organism evidence="2">
    <name type="scientific">marine metagenome</name>
    <dbReference type="NCBI Taxonomy" id="408172"/>
    <lineage>
        <taxon>unclassified sequences</taxon>
        <taxon>metagenomes</taxon>
        <taxon>ecological metagenomes</taxon>
    </lineage>
</organism>
<evidence type="ECO:0000313" key="2">
    <source>
        <dbReference type="EMBL" id="SVC19862.1"/>
    </source>
</evidence>
<sequence>MSVSKVNDAMERVVGEIQRDVLAQEMRADQPEKLQAVKQQEVRNSVSKSDAVPDLESVGKVEAPNHTELLQKVRGVIPKLNSVMHSLNLKLQFEEFAESGRFFVRAIDVVEQKEVTRVPQEEFLKQAEVTKQFVNGLFHDSVR</sequence>
<name>A0A382K8W1_9ZZZZ</name>
<dbReference type="InterPro" id="IPR035924">
    <property type="entry name" value="FlaG-like_sf"/>
</dbReference>
<feature type="region of interest" description="Disordered" evidence="1">
    <location>
        <begin position="35"/>
        <end position="58"/>
    </location>
</feature>
<proteinExistence type="predicted"/>
<evidence type="ECO:0008006" key="3">
    <source>
        <dbReference type="Google" id="ProtNLM"/>
    </source>
</evidence>
<dbReference type="AlphaFoldDB" id="A0A382K8W1"/>
<evidence type="ECO:0000256" key="1">
    <source>
        <dbReference type="SAM" id="MobiDB-lite"/>
    </source>
</evidence>
<dbReference type="SUPFAM" id="SSF160214">
    <property type="entry name" value="FlaG-like"/>
    <property type="match status" value="1"/>
</dbReference>
<gene>
    <name evidence="2" type="ORF">METZ01_LOCUS272716</name>
</gene>
<dbReference type="Pfam" id="PF03646">
    <property type="entry name" value="FlaG"/>
    <property type="match status" value="1"/>
</dbReference>
<dbReference type="InterPro" id="IPR005186">
    <property type="entry name" value="FlaG"/>
</dbReference>
<accession>A0A382K8W1</accession>
<reference evidence="2" key="1">
    <citation type="submission" date="2018-05" db="EMBL/GenBank/DDBJ databases">
        <authorList>
            <person name="Lanie J.A."/>
            <person name="Ng W.-L."/>
            <person name="Kazmierczak K.M."/>
            <person name="Andrzejewski T.M."/>
            <person name="Davidsen T.M."/>
            <person name="Wayne K.J."/>
            <person name="Tettelin H."/>
            <person name="Glass J.I."/>
            <person name="Rusch D."/>
            <person name="Podicherti R."/>
            <person name="Tsui H.-C.T."/>
            <person name="Winkler M.E."/>
        </authorList>
    </citation>
    <scope>NUCLEOTIDE SEQUENCE</scope>
</reference>
<protein>
    <recommendedName>
        <fullName evidence="3">Flagellar protein FlaG</fullName>
    </recommendedName>
</protein>
<dbReference type="EMBL" id="UINC01078616">
    <property type="protein sequence ID" value="SVC19862.1"/>
    <property type="molecule type" value="Genomic_DNA"/>
</dbReference>